<sequence>MLKEYFHMKNIYFLHFSCEKVKVREVESHSFGRWLTLSGLSSSACSRTTRPRLPEPKKDKEKEEGKWKGPPGSEEKAGKCFDVKLQSEPTNVGKTKKDADFEGADEPIFGRKPRVEESITEDLTLADLMPRVKVQSVETVEGCTHEVALPADEDYLPLKPRVGKAAKEHPFILDDFQREAIQCVDNSQSVLVSAHTSAGKTVCAEYAIALALREKQRVIFTSPIKAQSNQKYREMYEEFQDGGLMTGDVTINSTASCLVMTTEILRNALQRFWNYLLFQMPDSLLSGFATYKQTCHAIYTDYRPTLLQHYIFPAGGDGLHLVVDENGDFREDNFNTAMQVLRDVGDLAKEDQKGRKGGTKGPSNVFKIVKMIMERNFQPVIIFSFSKKDYEAYTLQMTKLEFNTDEEKKMVEEVFSNSIDCLSDEDKKLPEVENAHPLLKRGIGIHHGGLLPILKETIEILFSEGLIKALFATETFAMGINMPARTVLFTKAQKFDGKDFRWISSGEYIQMSGRAGRRGMDDRGIVILMVDEKMRPTTGKQLLKGSADPLNSAFHLTYNMVLNLLCVEEINPEYMLEKSFYQFQHYRAIPGVIEKVKNSKEQYNKLVIPNEESVVIYYNIRQQLAKLGKEIEEYIHKPKYCLPFLQPGRLVKVKNEGYDFGWGVVVNFSKKSNVKPNSGELDPLYVVEVLLRCSKESLKNSATEAAKPAKSDEKGEMQVVPVWVHLLSAISSVRLYIPKELDN</sequence>
<name>A0ACB0F0F8_RANTA</name>
<protein>
    <submittedName>
        <fullName evidence="1">Uncharacterized protein</fullName>
    </submittedName>
</protein>
<reference evidence="1" key="1">
    <citation type="submission" date="2023-05" db="EMBL/GenBank/DDBJ databases">
        <authorList>
            <consortium name="ELIXIR-Norway"/>
        </authorList>
    </citation>
    <scope>NUCLEOTIDE SEQUENCE</scope>
</reference>
<dbReference type="EMBL" id="OX596087">
    <property type="protein sequence ID" value="CAI9706303.1"/>
    <property type="molecule type" value="Genomic_DNA"/>
</dbReference>
<dbReference type="Proteomes" id="UP001162501">
    <property type="component" value="Chromosome 3"/>
</dbReference>
<evidence type="ECO:0000313" key="2">
    <source>
        <dbReference type="Proteomes" id="UP001162501"/>
    </source>
</evidence>
<proteinExistence type="predicted"/>
<organism evidence="1 2">
    <name type="scientific">Rangifer tarandus platyrhynchus</name>
    <name type="common">Svalbard reindeer</name>
    <dbReference type="NCBI Taxonomy" id="3082113"/>
    <lineage>
        <taxon>Eukaryota</taxon>
        <taxon>Metazoa</taxon>
        <taxon>Chordata</taxon>
        <taxon>Craniata</taxon>
        <taxon>Vertebrata</taxon>
        <taxon>Euteleostomi</taxon>
        <taxon>Mammalia</taxon>
        <taxon>Eutheria</taxon>
        <taxon>Laurasiatheria</taxon>
        <taxon>Artiodactyla</taxon>
        <taxon>Ruminantia</taxon>
        <taxon>Pecora</taxon>
        <taxon>Cervidae</taxon>
        <taxon>Odocoileinae</taxon>
        <taxon>Rangifer</taxon>
    </lineage>
</organism>
<gene>
    <name evidence="1" type="ORF">MRATA1EN3_LOCUS17516</name>
</gene>
<accession>A0ACB0F0F8</accession>
<evidence type="ECO:0000313" key="1">
    <source>
        <dbReference type="EMBL" id="CAI9706303.1"/>
    </source>
</evidence>